<evidence type="ECO:0000256" key="1">
    <source>
        <dbReference type="SAM" id="MobiDB-lite"/>
    </source>
</evidence>
<name>A0ABV7UXU5_9GAMM</name>
<evidence type="ECO:0000313" key="4">
    <source>
        <dbReference type="Proteomes" id="UP001595724"/>
    </source>
</evidence>
<feature type="compositionally biased region" description="Basic and acidic residues" evidence="1">
    <location>
        <begin position="102"/>
        <end position="113"/>
    </location>
</feature>
<organism evidence="3 4">
    <name type="scientific">Luteimonas notoginsengisoli</name>
    <dbReference type="NCBI Taxonomy" id="1578200"/>
    <lineage>
        <taxon>Bacteria</taxon>
        <taxon>Pseudomonadati</taxon>
        <taxon>Pseudomonadota</taxon>
        <taxon>Gammaproteobacteria</taxon>
        <taxon>Lysobacterales</taxon>
        <taxon>Lysobacteraceae</taxon>
        <taxon>Luteimonas</taxon>
    </lineage>
</organism>
<accession>A0ABV7UXU5</accession>
<evidence type="ECO:0008006" key="5">
    <source>
        <dbReference type="Google" id="ProtNLM"/>
    </source>
</evidence>
<feature type="compositionally biased region" description="Low complexity" evidence="1">
    <location>
        <begin position="49"/>
        <end position="68"/>
    </location>
</feature>
<comment type="caution">
    <text evidence="3">The sequence shown here is derived from an EMBL/GenBank/DDBJ whole genome shotgun (WGS) entry which is preliminary data.</text>
</comment>
<reference evidence="4" key="1">
    <citation type="journal article" date="2019" name="Int. J. Syst. Evol. Microbiol.">
        <title>The Global Catalogue of Microorganisms (GCM) 10K type strain sequencing project: providing services to taxonomists for standard genome sequencing and annotation.</title>
        <authorList>
            <consortium name="The Broad Institute Genomics Platform"/>
            <consortium name="The Broad Institute Genome Sequencing Center for Infectious Disease"/>
            <person name="Wu L."/>
            <person name="Ma J."/>
        </authorList>
    </citation>
    <scope>NUCLEOTIDE SEQUENCE [LARGE SCALE GENOMIC DNA]</scope>
    <source>
        <strain evidence="4">KCTC 42211</strain>
    </source>
</reference>
<feature type="region of interest" description="Disordered" evidence="1">
    <location>
        <begin position="27"/>
        <end position="68"/>
    </location>
</feature>
<protein>
    <recommendedName>
        <fullName evidence="5">Lipoprotein</fullName>
    </recommendedName>
</protein>
<feature type="signal peptide" evidence="2">
    <location>
        <begin position="1"/>
        <end position="18"/>
    </location>
</feature>
<feature type="region of interest" description="Disordered" evidence="1">
    <location>
        <begin position="83"/>
        <end position="130"/>
    </location>
</feature>
<evidence type="ECO:0000256" key="2">
    <source>
        <dbReference type="SAM" id="SignalP"/>
    </source>
</evidence>
<gene>
    <name evidence="3" type="ORF">ACFOM9_14510</name>
</gene>
<keyword evidence="4" id="KW-1185">Reference proteome</keyword>
<proteinExistence type="predicted"/>
<dbReference type="Proteomes" id="UP001595724">
    <property type="component" value="Unassembled WGS sequence"/>
</dbReference>
<dbReference type="RefSeq" id="WP_386712388.1">
    <property type="nucleotide sequence ID" value="NZ_JBHRYF010000014.1"/>
</dbReference>
<feature type="chain" id="PRO_5047145627" description="Lipoprotein" evidence="2">
    <location>
        <begin position="19"/>
        <end position="130"/>
    </location>
</feature>
<sequence>MNKISVVFAVATVATALATFAPCGWSQASGVSRLPPQLQTDAQRKATRAARAVAAQGSAQSAPAENSAAAALGTALLADVADAAAASAHDDAMHSSRGPEPAADRRGAPDSPRETWSGDPPGLRQGGDPR</sequence>
<evidence type="ECO:0000313" key="3">
    <source>
        <dbReference type="EMBL" id="MFC3661272.1"/>
    </source>
</evidence>
<keyword evidence="2" id="KW-0732">Signal</keyword>
<dbReference type="EMBL" id="JBHRYF010000014">
    <property type="protein sequence ID" value="MFC3661272.1"/>
    <property type="molecule type" value="Genomic_DNA"/>
</dbReference>